<feature type="transmembrane region" description="Helical" evidence="18">
    <location>
        <begin position="176"/>
        <end position="195"/>
    </location>
</feature>
<feature type="domain" description="AAA" evidence="20">
    <location>
        <begin position="265"/>
        <end position="392"/>
    </location>
</feature>
<protein>
    <recommendedName>
        <fullName evidence="5">non-specific protein-tyrosine kinase</fullName>
        <ecNumber evidence="5">2.7.10.2</ecNumber>
    </recommendedName>
</protein>
<comment type="catalytic activity">
    <reaction evidence="16">
        <text>L-tyrosyl-[protein] + ATP = O-phospho-L-tyrosyl-[protein] + ADP + H(+)</text>
        <dbReference type="Rhea" id="RHEA:10596"/>
        <dbReference type="Rhea" id="RHEA-COMP:10136"/>
        <dbReference type="Rhea" id="RHEA-COMP:20101"/>
        <dbReference type="ChEBI" id="CHEBI:15378"/>
        <dbReference type="ChEBI" id="CHEBI:30616"/>
        <dbReference type="ChEBI" id="CHEBI:46858"/>
        <dbReference type="ChEBI" id="CHEBI:61978"/>
        <dbReference type="ChEBI" id="CHEBI:456216"/>
        <dbReference type="EC" id="2.7.10.2"/>
    </reaction>
</comment>
<dbReference type="EMBL" id="CP071868">
    <property type="protein sequence ID" value="QTE29027.1"/>
    <property type="molecule type" value="Genomic_DNA"/>
</dbReference>
<keyword evidence="8 21" id="KW-0808">Transferase</keyword>
<dbReference type="KEGG" id="psic:J4E96_17225"/>
<evidence type="ECO:0000256" key="9">
    <source>
        <dbReference type="ARBA" id="ARBA00022692"/>
    </source>
</evidence>
<keyword evidence="10" id="KW-0547">Nucleotide-binding</keyword>
<dbReference type="GO" id="GO:0005524">
    <property type="term" value="F:ATP binding"/>
    <property type="evidence" value="ECO:0007669"/>
    <property type="project" value="UniProtKB-KW"/>
</dbReference>
<comment type="similarity">
    <text evidence="3">Belongs to the CpsD/CapB family.</text>
</comment>
<accession>A0A8A4ZEV7</accession>
<name>A0A8A4ZEV7_9MICO</name>
<evidence type="ECO:0000313" key="22">
    <source>
        <dbReference type="Proteomes" id="UP000663937"/>
    </source>
</evidence>
<evidence type="ECO:0000259" key="19">
    <source>
        <dbReference type="Pfam" id="PF02706"/>
    </source>
</evidence>
<dbReference type="Gene3D" id="3.40.50.300">
    <property type="entry name" value="P-loop containing nucleotide triphosphate hydrolases"/>
    <property type="match status" value="1"/>
</dbReference>
<gene>
    <name evidence="21" type="ORF">J4E96_17225</name>
</gene>
<dbReference type="AlphaFoldDB" id="A0A8A4ZEV7"/>
<dbReference type="EC" id="2.7.10.2" evidence="5"/>
<organism evidence="21 22">
    <name type="scientific">Pengzhenrongella sicca</name>
    <dbReference type="NCBI Taxonomy" id="2819238"/>
    <lineage>
        <taxon>Bacteria</taxon>
        <taxon>Bacillati</taxon>
        <taxon>Actinomycetota</taxon>
        <taxon>Actinomycetes</taxon>
        <taxon>Micrococcales</taxon>
        <taxon>Pengzhenrongella</taxon>
    </lineage>
</organism>
<evidence type="ECO:0000256" key="11">
    <source>
        <dbReference type="ARBA" id="ARBA00022777"/>
    </source>
</evidence>
<dbReference type="InterPro" id="IPR027417">
    <property type="entry name" value="P-loop_NTPase"/>
</dbReference>
<dbReference type="CDD" id="cd05387">
    <property type="entry name" value="BY-kinase"/>
    <property type="match status" value="1"/>
</dbReference>
<feature type="region of interest" description="Disordered" evidence="17">
    <location>
        <begin position="450"/>
        <end position="541"/>
    </location>
</feature>
<keyword evidence="9 18" id="KW-0812">Transmembrane</keyword>
<dbReference type="InterPro" id="IPR050445">
    <property type="entry name" value="Bact_polysacc_biosynth/exp"/>
</dbReference>
<evidence type="ECO:0000256" key="6">
    <source>
        <dbReference type="ARBA" id="ARBA00022475"/>
    </source>
</evidence>
<evidence type="ECO:0000256" key="12">
    <source>
        <dbReference type="ARBA" id="ARBA00022840"/>
    </source>
</evidence>
<feature type="compositionally biased region" description="Low complexity" evidence="17">
    <location>
        <begin position="460"/>
        <end position="475"/>
    </location>
</feature>
<keyword evidence="7" id="KW-0997">Cell inner membrane</keyword>
<comment type="similarity">
    <text evidence="4">Belongs to the etk/wzc family.</text>
</comment>
<dbReference type="Pfam" id="PF13614">
    <property type="entry name" value="AAA_31"/>
    <property type="match status" value="1"/>
</dbReference>
<keyword evidence="12" id="KW-0067">ATP-binding</keyword>
<keyword evidence="15" id="KW-0829">Tyrosine-protein kinase</keyword>
<evidence type="ECO:0000256" key="7">
    <source>
        <dbReference type="ARBA" id="ARBA00022519"/>
    </source>
</evidence>
<evidence type="ECO:0000256" key="18">
    <source>
        <dbReference type="SAM" id="Phobius"/>
    </source>
</evidence>
<dbReference type="FunFam" id="3.40.50.300:FF:000527">
    <property type="entry name" value="Tyrosine-protein kinase etk"/>
    <property type="match status" value="1"/>
</dbReference>
<dbReference type="PANTHER" id="PTHR32309">
    <property type="entry name" value="TYROSINE-PROTEIN KINASE"/>
    <property type="match status" value="1"/>
</dbReference>
<keyword evidence="14 18" id="KW-0472">Membrane</keyword>
<dbReference type="SUPFAM" id="SSF52540">
    <property type="entry name" value="P-loop containing nucleoside triphosphate hydrolases"/>
    <property type="match status" value="1"/>
</dbReference>
<comment type="similarity">
    <text evidence="2">Belongs to the CpsC/CapA family.</text>
</comment>
<evidence type="ECO:0000256" key="15">
    <source>
        <dbReference type="ARBA" id="ARBA00023137"/>
    </source>
</evidence>
<evidence type="ECO:0000256" key="8">
    <source>
        <dbReference type="ARBA" id="ARBA00022679"/>
    </source>
</evidence>
<evidence type="ECO:0000256" key="4">
    <source>
        <dbReference type="ARBA" id="ARBA00008883"/>
    </source>
</evidence>
<dbReference type="PANTHER" id="PTHR32309:SF13">
    <property type="entry name" value="FERRIC ENTEROBACTIN TRANSPORT PROTEIN FEPE"/>
    <property type="match status" value="1"/>
</dbReference>
<keyword evidence="6" id="KW-1003">Cell membrane</keyword>
<evidence type="ECO:0000256" key="5">
    <source>
        <dbReference type="ARBA" id="ARBA00011903"/>
    </source>
</evidence>
<proteinExistence type="inferred from homology"/>
<evidence type="ECO:0000256" key="16">
    <source>
        <dbReference type="ARBA" id="ARBA00051245"/>
    </source>
</evidence>
<dbReference type="NCBIfam" id="TIGR01007">
    <property type="entry name" value="eps_fam"/>
    <property type="match status" value="1"/>
</dbReference>
<evidence type="ECO:0000256" key="14">
    <source>
        <dbReference type="ARBA" id="ARBA00023136"/>
    </source>
</evidence>
<keyword evidence="13 18" id="KW-1133">Transmembrane helix</keyword>
<evidence type="ECO:0000256" key="3">
    <source>
        <dbReference type="ARBA" id="ARBA00007316"/>
    </source>
</evidence>
<dbReference type="Proteomes" id="UP000663937">
    <property type="component" value="Chromosome"/>
</dbReference>
<dbReference type="Pfam" id="PF02706">
    <property type="entry name" value="Wzz"/>
    <property type="match status" value="1"/>
</dbReference>
<feature type="domain" description="Polysaccharide chain length determinant N-terminal" evidence="19">
    <location>
        <begin position="2"/>
        <end position="89"/>
    </location>
</feature>
<reference evidence="21" key="1">
    <citation type="submission" date="2021-03" db="EMBL/GenBank/DDBJ databases">
        <title>Pengzhenrongella sicca gen. nov., sp. nov., a new member of suborder Micrococcineae isolated from High-Arctic tundra soil.</title>
        <authorList>
            <person name="Peng F."/>
        </authorList>
    </citation>
    <scope>NUCLEOTIDE SEQUENCE</scope>
    <source>
        <strain evidence="21">LRZ-2</strain>
    </source>
</reference>
<keyword evidence="11" id="KW-0418">Kinase</keyword>
<feature type="transmembrane region" description="Helical" evidence="18">
    <location>
        <begin position="14"/>
        <end position="34"/>
    </location>
</feature>
<evidence type="ECO:0000256" key="2">
    <source>
        <dbReference type="ARBA" id="ARBA00006683"/>
    </source>
</evidence>
<dbReference type="GO" id="GO:0005886">
    <property type="term" value="C:plasma membrane"/>
    <property type="evidence" value="ECO:0007669"/>
    <property type="project" value="UniProtKB-SubCell"/>
</dbReference>
<dbReference type="GO" id="GO:0042802">
    <property type="term" value="F:identical protein binding"/>
    <property type="evidence" value="ECO:0007669"/>
    <property type="project" value="UniProtKB-ARBA"/>
</dbReference>
<keyword evidence="22" id="KW-1185">Reference proteome</keyword>
<dbReference type="InterPro" id="IPR025669">
    <property type="entry name" value="AAA_dom"/>
</dbReference>
<evidence type="ECO:0000259" key="20">
    <source>
        <dbReference type="Pfam" id="PF13614"/>
    </source>
</evidence>
<evidence type="ECO:0000256" key="10">
    <source>
        <dbReference type="ARBA" id="ARBA00022741"/>
    </source>
</evidence>
<evidence type="ECO:0000313" key="21">
    <source>
        <dbReference type="EMBL" id="QTE29027.1"/>
    </source>
</evidence>
<comment type="subcellular location">
    <subcellularLocation>
        <location evidence="1">Cell inner membrane</location>
        <topology evidence="1">Multi-pass membrane protein</topology>
    </subcellularLocation>
</comment>
<evidence type="ECO:0000256" key="13">
    <source>
        <dbReference type="ARBA" id="ARBA00022989"/>
    </source>
</evidence>
<dbReference type="GO" id="GO:0004715">
    <property type="term" value="F:non-membrane spanning protein tyrosine kinase activity"/>
    <property type="evidence" value="ECO:0007669"/>
    <property type="project" value="UniProtKB-EC"/>
</dbReference>
<dbReference type="InterPro" id="IPR003856">
    <property type="entry name" value="LPS_length_determ_N"/>
</dbReference>
<sequence>MELQDYLTVARKRWLSIALVTALMIGLAAVATAVRTPMYQARSQVFVSVRTTGGTTSDLVQGSSFTQRQVKSYTDLVTSPRVLGPVVESLGLPTTPEALAGSITASNPLDTVLINITASAEDPQVAADVANATAESLAVQVTELEKPSDAAASPVEINTVRTATAPGAPYSPSRRLNLALGLLVGLALGIGLAVLRELLDTKVRSASDVERVTDTSVIGTIGFDDDAPEHPLIVQTSPHSHRAEAFRRLRTNLQFLDIADRPQSIVVTSAMPGEGKTTTSINLAISLADAGRHVVLVDGDLRRPSIAEYMGLEGSVGLTTVLIGKADADDVVQPWGNGYLHVLASGEVPPNPSELLGSRSMANLLEHLTKVYDVVLIDTAPLLPVTDAAILARLTGGALIVVGADKLHRQQLADAMSSLETVGARRLGVVLNRVLRRQSEGYTYYDYTSEHESAGGSAGGPAARVSGALGRVQRPSARRRRHRPPEAGTAAPTHERGSGAERGGGQQPATRTVDEIVSSEPATRSSYWPGEPLDGPPDVRL</sequence>
<dbReference type="RefSeq" id="WP_227423288.1">
    <property type="nucleotide sequence ID" value="NZ_CP071868.1"/>
</dbReference>
<evidence type="ECO:0000256" key="17">
    <source>
        <dbReference type="SAM" id="MobiDB-lite"/>
    </source>
</evidence>
<dbReference type="InterPro" id="IPR005702">
    <property type="entry name" value="Wzc-like_C"/>
</dbReference>
<evidence type="ECO:0000256" key="1">
    <source>
        <dbReference type="ARBA" id="ARBA00004429"/>
    </source>
</evidence>